<dbReference type="SMART" id="SM00702">
    <property type="entry name" value="P4Hc"/>
    <property type="match status" value="1"/>
</dbReference>
<feature type="binding site" evidence="7">
    <location>
        <position position="161"/>
    </location>
    <ligand>
        <name>Fe cation</name>
        <dbReference type="ChEBI" id="CHEBI:24875"/>
    </ligand>
</feature>
<comment type="cofactor">
    <cofactor evidence="1 7">
        <name>L-ascorbate</name>
        <dbReference type="ChEBI" id="CHEBI:38290"/>
    </cofactor>
</comment>
<feature type="binding site" evidence="7">
    <location>
        <position position="98"/>
    </location>
    <ligand>
        <name>Fe cation</name>
        <dbReference type="ChEBI" id="CHEBI:24875"/>
    </ligand>
</feature>
<feature type="binding site" evidence="7">
    <location>
        <position position="171"/>
    </location>
    <ligand>
        <name>2-oxoglutarate</name>
        <dbReference type="ChEBI" id="CHEBI:16810"/>
    </ligand>
</feature>
<evidence type="ECO:0000256" key="1">
    <source>
        <dbReference type="ARBA" id="ARBA00001961"/>
    </source>
</evidence>
<evidence type="ECO:0000313" key="10">
    <source>
        <dbReference type="Proteomes" id="UP000006772"/>
    </source>
</evidence>
<keyword evidence="6 7" id="KW-0408">Iron</keyword>
<organism evidence="9 10">
    <name type="scientific">Herbaspirillum frisingense GSF30</name>
    <dbReference type="NCBI Taxonomy" id="864073"/>
    <lineage>
        <taxon>Bacteria</taxon>
        <taxon>Pseudomonadati</taxon>
        <taxon>Pseudomonadota</taxon>
        <taxon>Betaproteobacteria</taxon>
        <taxon>Burkholderiales</taxon>
        <taxon>Oxalobacteraceae</taxon>
        <taxon>Herbaspirillum</taxon>
    </lineage>
</organism>
<dbReference type="InterPro" id="IPR006620">
    <property type="entry name" value="Pro_4_hyd_alph"/>
</dbReference>
<dbReference type="HAMAP" id="MF_00657">
    <property type="entry name" value="Hydroxyl_YbiX"/>
    <property type="match status" value="1"/>
</dbReference>
<comment type="caution">
    <text evidence="9">The sequence shown here is derived from an EMBL/GenBank/DDBJ whole genome shotgun (WGS) entry which is preliminary data.</text>
</comment>
<dbReference type="PANTHER" id="PTHR41536:SF1">
    <property type="entry name" value="PKHD-TYPE HYDROXYLASE YBIX"/>
    <property type="match status" value="1"/>
</dbReference>
<dbReference type="GO" id="GO:0006879">
    <property type="term" value="P:intracellular iron ion homeostasis"/>
    <property type="evidence" value="ECO:0007669"/>
    <property type="project" value="TreeGrafter"/>
</dbReference>
<dbReference type="InterPro" id="IPR005123">
    <property type="entry name" value="Oxoglu/Fe-dep_dioxygenase_dom"/>
</dbReference>
<dbReference type="GO" id="GO:0031418">
    <property type="term" value="F:L-ascorbic acid binding"/>
    <property type="evidence" value="ECO:0007669"/>
    <property type="project" value="UniProtKB-KW"/>
</dbReference>
<dbReference type="RefSeq" id="WP_006462844.1">
    <property type="nucleotide sequence ID" value="NZ_AEEC02000008.1"/>
</dbReference>
<keyword evidence="5 7" id="KW-0560">Oxidoreductase</keyword>
<gene>
    <name evidence="9" type="ORF">HFRIS_008311</name>
</gene>
<evidence type="ECO:0000256" key="7">
    <source>
        <dbReference type="HAMAP-Rule" id="MF_00657"/>
    </source>
</evidence>
<dbReference type="InterPro" id="IPR044862">
    <property type="entry name" value="Pro_4_hyd_alph_FE2OG_OXY"/>
</dbReference>
<dbReference type="Proteomes" id="UP000006772">
    <property type="component" value="Unassembled WGS sequence"/>
</dbReference>
<name>A0AAI9IG27_9BURK</name>
<dbReference type="NCBIfam" id="NF003975">
    <property type="entry name" value="PRK05467.1-4"/>
    <property type="match status" value="1"/>
</dbReference>
<dbReference type="PANTHER" id="PTHR41536">
    <property type="entry name" value="PKHD-TYPE HYDROXYLASE YBIX"/>
    <property type="match status" value="1"/>
</dbReference>
<protein>
    <submittedName>
        <fullName evidence="9">Fe(II)-dependent oxygenase superfamily protein</fullName>
    </submittedName>
</protein>
<evidence type="ECO:0000256" key="2">
    <source>
        <dbReference type="ARBA" id="ARBA00022723"/>
    </source>
</evidence>
<dbReference type="InterPro" id="IPR023550">
    <property type="entry name" value="PKHD_hydroxylase"/>
</dbReference>
<keyword evidence="4 7" id="KW-0223">Dioxygenase</keyword>
<evidence type="ECO:0000256" key="5">
    <source>
        <dbReference type="ARBA" id="ARBA00023002"/>
    </source>
</evidence>
<dbReference type="Gene3D" id="2.60.120.620">
    <property type="entry name" value="q2cbj1_9rhob like domain"/>
    <property type="match status" value="1"/>
</dbReference>
<dbReference type="GO" id="GO:0006974">
    <property type="term" value="P:DNA damage response"/>
    <property type="evidence" value="ECO:0007669"/>
    <property type="project" value="TreeGrafter"/>
</dbReference>
<evidence type="ECO:0000256" key="4">
    <source>
        <dbReference type="ARBA" id="ARBA00022964"/>
    </source>
</evidence>
<dbReference type="NCBIfam" id="NF003974">
    <property type="entry name" value="PRK05467.1-3"/>
    <property type="match status" value="1"/>
</dbReference>
<dbReference type="SUPFAM" id="SSF51197">
    <property type="entry name" value="Clavaminate synthase-like"/>
    <property type="match status" value="1"/>
</dbReference>
<dbReference type="Gene3D" id="4.10.860.20">
    <property type="entry name" value="Rabenosyn, Rab binding domain"/>
    <property type="match status" value="1"/>
</dbReference>
<dbReference type="Pfam" id="PF13640">
    <property type="entry name" value="2OG-FeII_Oxy_3"/>
    <property type="match status" value="1"/>
</dbReference>
<proteinExistence type="inferred from homology"/>
<dbReference type="InterPro" id="IPR041097">
    <property type="entry name" value="PKHD_C"/>
</dbReference>
<dbReference type="GO" id="GO:0016706">
    <property type="term" value="F:2-oxoglutarate-dependent dioxygenase activity"/>
    <property type="evidence" value="ECO:0007669"/>
    <property type="project" value="UniProtKB-UniRule"/>
</dbReference>
<feature type="domain" description="Fe2OG dioxygenase" evidence="8">
    <location>
        <begin position="80"/>
        <end position="180"/>
    </location>
</feature>
<comment type="cofactor">
    <cofactor evidence="7">
        <name>Fe(2+)</name>
        <dbReference type="ChEBI" id="CHEBI:29033"/>
    </cofactor>
    <text evidence="7">Binds 1 Fe(2+) ion per subunit.</text>
</comment>
<feature type="binding site" evidence="7">
    <location>
        <position position="100"/>
    </location>
    <ligand>
        <name>Fe cation</name>
        <dbReference type="ChEBI" id="CHEBI:24875"/>
    </ligand>
</feature>
<keyword evidence="3 7" id="KW-0847">Vitamin C</keyword>
<evidence type="ECO:0000259" key="8">
    <source>
        <dbReference type="PROSITE" id="PS51471"/>
    </source>
</evidence>
<reference evidence="9 10" key="1">
    <citation type="journal article" date="2013" name="Front. Microbiol.">
        <title>The genome of the endophytic bacterium H. frisingense GSF30(T) identifies diverse strategies in the Herbaspirillum genus to interact with plants.</title>
        <authorList>
            <person name="Straub D."/>
            <person name="Rothballer M."/>
            <person name="Hartmann A."/>
            <person name="Ludewig U."/>
        </authorList>
    </citation>
    <scope>NUCLEOTIDE SEQUENCE [LARGE SCALE GENOMIC DNA]</scope>
    <source>
        <strain evidence="9 10">GSF30</strain>
    </source>
</reference>
<dbReference type="AlphaFoldDB" id="A0AAI9IG27"/>
<accession>A0AAI9IG27</accession>
<dbReference type="EMBL" id="AEEC02000008">
    <property type="protein sequence ID" value="EOA05404.1"/>
    <property type="molecule type" value="Genomic_DNA"/>
</dbReference>
<evidence type="ECO:0000256" key="3">
    <source>
        <dbReference type="ARBA" id="ARBA00022896"/>
    </source>
</evidence>
<evidence type="ECO:0000256" key="6">
    <source>
        <dbReference type="ARBA" id="ARBA00023004"/>
    </source>
</evidence>
<dbReference type="Pfam" id="PF18331">
    <property type="entry name" value="PKHD_C"/>
    <property type="match status" value="1"/>
</dbReference>
<dbReference type="PROSITE" id="PS51471">
    <property type="entry name" value="FE2OG_OXY"/>
    <property type="match status" value="1"/>
</dbReference>
<sequence>MLITIPQLLDPATLQTVRGLLEAAGPAWVDGRVTAGYQGAPLKFNQQIDEHAEVALQCQHLIVAALERHPRFISAALPNLIYPPMFNRYGEGMGFGAHVDGSVRIHPHTGRKLRTDVSATLFLADPAEYDGGELQIEDSYGMHSVKLAAGDMVLYPATSLHSVTPVTRGVRMGCFFWVQSLVRDDGQRQMLFDMDNAIQRLNQTDADAQARRTLVGCYHNLLRQWSDT</sequence>
<dbReference type="GO" id="GO:0005506">
    <property type="term" value="F:iron ion binding"/>
    <property type="evidence" value="ECO:0007669"/>
    <property type="project" value="UniProtKB-UniRule"/>
</dbReference>
<evidence type="ECO:0000313" key="9">
    <source>
        <dbReference type="EMBL" id="EOA05404.1"/>
    </source>
</evidence>
<keyword evidence="2 7" id="KW-0479">Metal-binding</keyword>